<dbReference type="PANTHER" id="PTHR43649">
    <property type="entry name" value="ARABINOSE-BINDING PROTEIN-RELATED"/>
    <property type="match status" value="1"/>
</dbReference>
<evidence type="ECO:0000313" key="5">
    <source>
        <dbReference type="Proteomes" id="UP000777440"/>
    </source>
</evidence>
<dbReference type="InterPro" id="IPR006059">
    <property type="entry name" value="SBP"/>
</dbReference>
<keyword evidence="2" id="KW-0813">Transport</keyword>
<dbReference type="Pfam" id="PF01547">
    <property type="entry name" value="SBP_bac_1"/>
    <property type="match status" value="1"/>
</dbReference>
<feature type="chain" id="PRO_5046151111" evidence="3">
    <location>
        <begin position="25"/>
        <end position="421"/>
    </location>
</feature>
<comment type="caution">
    <text evidence="4">The sequence shown here is derived from an EMBL/GenBank/DDBJ whole genome shotgun (WGS) entry which is preliminary data.</text>
</comment>
<evidence type="ECO:0000313" key="4">
    <source>
        <dbReference type="EMBL" id="MBW9111953.1"/>
    </source>
</evidence>
<organism evidence="4 5">
    <name type="scientific">Microbacterium ureisolvens</name>
    <dbReference type="NCBI Taxonomy" id="2781186"/>
    <lineage>
        <taxon>Bacteria</taxon>
        <taxon>Bacillati</taxon>
        <taxon>Actinomycetota</taxon>
        <taxon>Actinomycetes</taxon>
        <taxon>Micrococcales</taxon>
        <taxon>Microbacteriaceae</taxon>
        <taxon>Microbacterium</taxon>
    </lineage>
</organism>
<evidence type="ECO:0000256" key="2">
    <source>
        <dbReference type="ARBA" id="ARBA00022448"/>
    </source>
</evidence>
<dbReference type="Proteomes" id="UP000777440">
    <property type="component" value="Unassembled WGS sequence"/>
</dbReference>
<feature type="signal peptide" evidence="3">
    <location>
        <begin position="1"/>
        <end position="24"/>
    </location>
</feature>
<proteinExistence type="inferred from homology"/>
<keyword evidence="5" id="KW-1185">Reference proteome</keyword>
<dbReference type="SUPFAM" id="SSF53850">
    <property type="entry name" value="Periplasmic binding protein-like II"/>
    <property type="match status" value="1"/>
</dbReference>
<accession>A0ABS7I322</accession>
<dbReference type="InterPro" id="IPR050490">
    <property type="entry name" value="Bact_solute-bd_prot1"/>
</dbReference>
<reference evidence="4 5" key="1">
    <citation type="journal article" date="2021" name="MBio">
        <title>Poor Competitiveness of Bradyrhizobium in Pigeon Pea Root Colonization in Indian Soils.</title>
        <authorList>
            <person name="Chalasani D."/>
            <person name="Basu A."/>
            <person name="Pullabhotla S.V.S.R.N."/>
            <person name="Jorrin B."/>
            <person name="Neal A.L."/>
            <person name="Poole P.S."/>
            <person name="Podile A.R."/>
            <person name="Tkacz A."/>
        </authorList>
    </citation>
    <scope>NUCLEOTIDE SEQUENCE [LARGE SCALE GENOMIC DNA]</scope>
    <source>
        <strain evidence="4 5">HU12</strain>
    </source>
</reference>
<dbReference type="RefSeq" id="WP_220292727.1">
    <property type="nucleotide sequence ID" value="NZ_JAEUAX010000021.1"/>
</dbReference>
<gene>
    <name evidence="4" type="ORF">JNB61_19480</name>
</gene>
<dbReference type="EMBL" id="JAEUAX010000021">
    <property type="protein sequence ID" value="MBW9111953.1"/>
    <property type="molecule type" value="Genomic_DNA"/>
</dbReference>
<evidence type="ECO:0000256" key="3">
    <source>
        <dbReference type="SAM" id="SignalP"/>
    </source>
</evidence>
<name>A0ABS7I322_9MICO</name>
<keyword evidence="3" id="KW-0732">Signal</keyword>
<protein>
    <submittedName>
        <fullName evidence="4">Carbohydrate ABC transporter substrate-binding protein</fullName>
    </submittedName>
</protein>
<comment type="similarity">
    <text evidence="1">Belongs to the bacterial solute-binding protein 1 family.</text>
</comment>
<sequence>MRSKIAAIAAGAALALVLSGCSGSATPSESSDGPLEISFLTGSAEGTGSAFTMQTLVDDYGNDATLSMDYLGADMDQKIQLMASQDALPTFFQVGTPSQIVELYETGKIIDLEPVLEELGVLDKLNPLSVDIIKNLYGGHLVGLPLEVAIEGFWYNEQIFADNDIEIPETWDDLAAAAEKLQAAGIQPFATAGKAGWPVTRLISGYISRDVGPDALPAAAAGDAAFTDPEYVAGAQVISDFAAAGYFGEAPDALEYAPAEDQFLQGNAAIYYMGSWAISSFEDEERNQIGADNIGWFPVPNVDGGAGDSAQTPANVGLPMAVTAKTLTPQVKEFLKYLVENYGDVAMENLDLITGFATDKAPESELVAETLERVNSTTESIGWFESSQSSKGTTASQEGATALIGGSLTAEDFMAQVQAAQ</sequence>
<dbReference type="PANTHER" id="PTHR43649:SF29">
    <property type="entry name" value="OSMOPROTECTIVE COMPOUNDS-BINDING PROTEIN GGTB"/>
    <property type="match status" value="1"/>
</dbReference>
<dbReference type="Gene3D" id="3.40.190.10">
    <property type="entry name" value="Periplasmic binding protein-like II"/>
    <property type="match status" value="2"/>
</dbReference>
<dbReference type="PROSITE" id="PS51257">
    <property type="entry name" value="PROKAR_LIPOPROTEIN"/>
    <property type="match status" value="1"/>
</dbReference>
<evidence type="ECO:0000256" key="1">
    <source>
        <dbReference type="ARBA" id="ARBA00008520"/>
    </source>
</evidence>